<dbReference type="PANTHER" id="PTHR36427">
    <property type="entry name" value="54S RIBOSOMAL PROTEIN L1, MITOCHONDRIAL"/>
    <property type="match status" value="1"/>
</dbReference>
<evidence type="ECO:0000256" key="1">
    <source>
        <dbReference type="ARBA" id="ARBA00010531"/>
    </source>
</evidence>
<sequence length="300" mass="32982">MASTRNCLSQLTRTTLSRPNLYVPSISIQQRGAAQSANAQKYKRKELPTSQRKKKSRTTFINHDLKDAIQFPLVDAMRYELQHIHSLFGRVPTSSKYELHLRLKSLKNGPVVRNRIRLPHPVKTDLRIAVICDPNSSTAAAARKAGATLVGEEAIFDAVKEGRIEFDRCLCHQDSLAKMNKAALGRILGPRGLMPSAKTGTVVKDVAASVQDMVGASEYRERLGVIRMAIGQLGMTPEELSRNIRSFIENVKKDMAGMSDRIAKDIHEVVLSSTNGPGLSLNGDLRGPDSIPTKDLATAM</sequence>
<protein>
    <recommendedName>
        <fullName evidence="7">Ribosomal protein L1</fullName>
    </recommendedName>
</protein>
<evidence type="ECO:0000313" key="5">
    <source>
        <dbReference type="EMBL" id="CAD0114679.1"/>
    </source>
</evidence>
<dbReference type="Gene3D" id="3.30.190.20">
    <property type="match status" value="1"/>
</dbReference>
<name>A0A9N8PVL3_9PEZI</name>
<dbReference type="GO" id="GO:0003735">
    <property type="term" value="F:structural constituent of ribosome"/>
    <property type="evidence" value="ECO:0007669"/>
    <property type="project" value="TreeGrafter"/>
</dbReference>
<dbReference type="Pfam" id="PF00687">
    <property type="entry name" value="Ribosomal_L1"/>
    <property type="match status" value="1"/>
</dbReference>
<keyword evidence="3" id="KW-0687">Ribonucleoprotein</keyword>
<proteinExistence type="inferred from homology"/>
<feature type="region of interest" description="Disordered" evidence="4">
    <location>
        <begin position="33"/>
        <end position="57"/>
    </location>
</feature>
<dbReference type="InterPro" id="IPR023674">
    <property type="entry name" value="Ribosomal_uL1-like"/>
</dbReference>
<feature type="region of interest" description="Disordered" evidence="4">
    <location>
        <begin position="277"/>
        <end position="300"/>
    </location>
</feature>
<accession>A0A9N8PVL3</accession>
<dbReference type="Gene3D" id="3.40.50.790">
    <property type="match status" value="1"/>
</dbReference>
<dbReference type="OrthoDB" id="1747252at2759"/>
<organism evidence="5 6">
    <name type="scientific">Aureobasidium uvarum</name>
    <dbReference type="NCBI Taxonomy" id="2773716"/>
    <lineage>
        <taxon>Eukaryota</taxon>
        <taxon>Fungi</taxon>
        <taxon>Dikarya</taxon>
        <taxon>Ascomycota</taxon>
        <taxon>Pezizomycotina</taxon>
        <taxon>Dothideomycetes</taxon>
        <taxon>Dothideomycetidae</taxon>
        <taxon>Dothideales</taxon>
        <taxon>Saccotheciaceae</taxon>
        <taxon>Aureobasidium</taxon>
    </lineage>
</organism>
<keyword evidence="2" id="KW-0689">Ribosomal protein</keyword>
<evidence type="ECO:0000256" key="4">
    <source>
        <dbReference type="SAM" id="MobiDB-lite"/>
    </source>
</evidence>
<evidence type="ECO:0000256" key="2">
    <source>
        <dbReference type="ARBA" id="ARBA00022980"/>
    </source>
</evidence>
<dbReference type="EMBL" id="CAINUL010000018">
    <property type="protein sequence ID" value="CAD0114679.1"/>
    <property type="molecule type" value="Genomic_DNA"/>
</dbReference>
<dbReference type="FunFam" id="3.40.50.790:FF:000001">
    <property type="entry name" value="50S ribosomal protein L1"/>
    <property type="match status" value="1"/>
</dbReference>
<evidence type="ECO:0000313" key="6">
    <source>
        <dbReference type="Proteomes" id="UP000745764"/>
    </source>
</evidence>
<dbReference type="GO" id="GO:0005762">
    <property type="term" value="C:mitochondrial large ribosomal subunit"/>
    <property type="evidence" value="ECO:0007669"/>
    <property type="project" value="TreeGrafter"/>
</dbReference>
<dbReference type="Proteomes" id="UP000745764">
    <property type="component" value="Unassembled WGS sequence"/>
</dbReference>
<dbReference type="InterPro" id="IPR016095">
    <property type="entry name" value="Ribosomal_uL1_3-a/b-sand"/>
</dbReference>
<dbReference type="CDD" id="cd00403">
    <property type="entry name" value="Ribosomal_L1"/>
    <property type="match status" value="1"/>
</dbReference>
<evidence type="ECO:0008006" key="7">
    <source>
        <dbReference type="Google" id="ProtNLM"/>
    </source>
</evidence>
<evidence type="ECO:0000256" key="3">
    <source>
        <dbReference type="ARBA" id="ARBA00023274"/>
    </source>
</evidence>
<dbReference type="AlphaFoldDB" id="A0A9N8PVL3"/>
<keyword evidence="6" id="KW-1185">Reference proteome</keyword>
<dbReference type="SUPFAM" id="SSF56808">
    <property type="entry name" value="Ribosomal protein L1"/>
    <property type="match status" value="1"/>
</dbReference>
<reference evidence="5" key="1">
    <citation type="submission" date="2020-06" db="EMBL/GenBank/DDBJ databases">
        <authorList>
            <person name="Onetto C."/>
        </authorList>
    </citation>
    <scope>NUCLEOTIDE SEQUENCE</scope>
</reference>
<gene>
    <name evidence="5" type="ORF">AWRI4620_LOCUS8934</name>
</gene>
<dbReference type="InterPro" id="IPR028364">
    <property type="entry name" value="Ribosomal_uL1/biogenesis"/>
</dbReference>
<dbReference type="PANTHER" id="PTHR36427:SF3">
    <property type="entry name" value="LARGE RIBOSOMAL SUBUNIT PROTEIN UL1M"/>
    <property type="match status" value="1"/>
</dbReference>
<comment type="similarity">
    <text evidence="1">Belongs to the universal ribosomal protein uL1 family.</text>
</comment>
<comment type="caution">
    <text evidence="5">The sequence shown here is derived from an EMBL/GenBank/DDBJ whole genome shotgun (WGS) entry which is preliminary data.</text>
</comment>